<sequence length="181" mass="20284">MGASNSVYAAHENELTGIWHQYIQDERYNLLDLQCLMAVSRDVRNLGRGVLNARVGSVLGRFVPENDDIGLIQHMLREHRSYIGGSAAFSVVVPEFFEDLPPRNLNLFVPFDCCEAWRSFFAARGYILSKHRLDSTPIWAMDSFWVCIRPGLPGPVTLSVSVDTVAMSSARILVWPFSHGG</sequence>
<proteinExistence type="predicted"/>
<dbReference type="Proteomes" id="UP000284706">
    <property type="component" value="Unassembled WGS sequence"/>
</dbReference>
<keyword evidence="2" id="KW-1185">Reference proteome</keyword>
<accession>A0A409X914</accession>
<gene>
    <name evidence="1" type="ORF">CVT26_012198</name>
</gene>
<comment type="caution">
    <text evidence="1">The sequence shown here is derived from an EMBL/GenBank/DDBJ whole genome shotgun (WGS) entry which is preliminary data.</text>
</comment>
<dbReference type="AlphaFoldDB" id="A0A409X914"/>
<organism evidence="1 2">
    <name type="scientific">Gymnopilus dilepis</name>
    <dbReference type="NCBI Taxonomy" id="231916"/>
    <lineage>
        <taxon>Eukaryota</taxon>
        <taxon>Fungi</taxon>
        <taxon>Dikarya</taxon>
        <taxon>Basidiomycota</taxon>
        <taxon>Agaricomycotina</taxon>
        <taxon>Agaricomycetes</taxon>
        <taxon>Agaricomycetidae</taxon>
        <taxon>Agaricales</taxon>
        <taxon>Agaricineae</taxon>
        <taxon>Hymenogastraceae</taxon>
        <taxon>Gymnopilus</taxon>
    </lineage>
</organism>
<evidence type="ECO:0000313" key="2">
    <source>
        <dbReference type="Proteomes" id="UP000284706"/>
    </source>
</evidence>
<reference evidence="1 2" key="1">
    <citation type="journal article" date="2018" name="Evol. Lett.">
        <title>Horizontal gene cluster transfer increased hallucinogenic mushroom diversity.</title>
        <authorList>
            <person name="Reynolds H.T."/>
            <person name="Vijayakumar V."/>
            <person name="Gluck-Thaler E."/>
            <person name="Korotkin H.B."/>
            <person name="Matheny P.B."/>
            <person name="Slot J.C."/>
        </authorList>
    </citation>
    <scope>NUCLEOTIDE SEQUENCE [LARGE SCALE GENOMIC DNA]</scope>
    <source>
        <strain evidence="1 2">SRW20</strain>
    </source>
</reference>
<dbReference type="InParanoid" id="A0A409X914"/>
<name>A0A409X914_9AGAR</name>
<protein>
    <submittedName>
        <fullName evidence="1">Uncharacterized protein</fullName>
    </submittedName>
</protein>
<evidence type="ECO:0000313" key="1">
    <source>
        <dbReference type="EMBL" id="PPQ87220.1"/>
    </source>
</evidence>
<dbReference type="EMBL" id="NHYE01003910">
    <property type="protein sequence ID" value="PPQ87220.1"/>
    <property type="molecule type" value="Genomic_DNA"/>
</dbReference>